<evidence type="ECO:0000256" key="1">
    <source>
        <dbReference type="ARBA" id="ARBA00022723"/>
    </source>
</evidence>
<keyword evidence="5" id="KW-0862">Zinc</keyword>
<feature type="region of interest" description="Disordered" evidence="8">
    <location>
        <begin position="274"/>
        <end position="299"/>
    </location>
</feature>
<dbReference type="GO" id="GO:0016787">
    <property type="term" value="F:hydrolase activity"/>
    <property type="evidence" value="ECO:0007669"/>
    <property type="project" value="UniProtKB-KW"/>
</dbReference>
<reference evidence="11 12" key="1">
    <citation type="journal article" date="2019" name="PLoS ONE">
        <title>Comparative genome analysis indicates high evolutionary potential of pathogenicity genes in Colletotrichum tanaceti.</title>
        <authorList>
            <person name="Lelwala R.V."/>
            <person name="Korhonen P.K."/>
            <person name="Young N.D."/>
            <person name="Scott J.B."/>
            <person name="Ades P.A."/>
            <person name="Gasser R.B."/>
            <person name="Taylor P.W.J."/>
        </authorList>
    </citation>
    <scope>NUCLEOTIDE SEQUENCE [LARGE SCALE GENOMIC DNA]</scope>
    <source>
        <strain evidence="11">BRIP57314</strain>
    </source>
</reference>
<feature type="region of interest" description="Disordered" evidence="8">
    <location>
        <begin position="1"/>
        <end position="48"/>
    </location>
</feature>
<dbReference type="AlphaFoldDB" id="A0A4U6XAJ8"/>
<dbReference type="GO" id="GO:0006281">
    <property type="term" value="P:DNA repair"/>
    <property type="evidence" value="ECO:0007669"/>
    <property type="project" value="TreeGrafter"/>
</dbReference>
<dbReference type="PANTHER" id="PTHR45626:SF52">
    <property type="entry name" value="SINGLE-STRANDED DNA-DEPENDENT ATPASE (EUROFUNG)"/>
    <property type="match status" value="1"/>
</dbReference>
<keyword evidence="2" id="KW-0547">Nucleotide-binding</keyword>
<dbReference type="CDD" id="cd18008">
    <property type="entry name" value="DEXDc_SHPRH-like"/>
    <property type="match status" value="1"/>
</dbReference>
<dbReference type="GO" id="GO:0005634">
    <property type="term" value="C:nucleus"/>
    <property type="evidence" value="ECO:0007669"/>
    <property type="project" value="TreeGrafter"/>
</dbReference>
<dbReference type="STRING" id="1306861.A0A4U6XAJ8"/>
<dbReference type="InterPro" id="IPR000330">
    <property type="entry name" value="SNF2_N"/>
</dbReference>
<sequence>MIGKTDAAAPVSAEKRQLCAADDGNAQNRKKARFSPPPPAQPDGSVSALSPLSTSWVTAMDIPDTNYASSSWEYPIPGSAFSESLHQQASWQANDVSIGALNTWDLGQVNTSSFGLSFGHVEQEDEVKAELNGNEGMDWASHNFSPTMNFFCQPDESKSPSIQPTLQPTTTPGPTLVFSAHSYSDKTTEANTAQQIQPHGLEVHYGTCFGVIHTNVTTSFTRQQDTMPVPVRLTASESLLKLYFKDSDTYAGIVTVPALNKILTEFETKLDATLSTPVAPQTSSTTASRKKKTPEKYRPNSQSSLRIVVYGTMKDFSVIGKLLSDAGLYLQHPSANECDLNAEYFNPHYLVRPGSCMPRLDELEISSSNADKASAGTLDETSKSRLMRIFDCADDDGITPKAEPSPRLRSSLKRHQLTALAMMSERECGYVESPQFPSIWERSHLVDGTSTYRHRITGRTDKHPNFARGGILADEMGLGKTLSILSLICWLIDSINTDKAKKEDEQSSSTLVVTPKSTIPGWEEQIRRHIFPDQIRVAVYHGSGRRAVGSNFRSNDIILTTYETLRAEFSDKGPLFLEKWFRVVLDEAHHIGNRSTMKFRAACGIQARRRWCLTGTPIQNSLDNYGALLSFIGVAPFVEKSQFDLWIADPILKHKRPNSWSNLQLLVQCTSLRRTKQITDQSLNLSTREEKIEHVDLHQSERELYEFFRQQTATMAAGFWKKEITDRPPAHRKDKNMLSLINLLRLVCNHGDLLPASAIIAWRAKQGDAVDWQLMESSIKTCVVCQASLEEALDQSSESTLQCGHSVCAMCALEREDSEADMSGLCPRCPA</sequence>
<proteinExistence type="predicted"/>
<dbReference type="GO" id="GO:0008094">
    <property type="term" value="F:ATP-dependent activity, acting on DNA"/>
    <property type="evidence" value="ECO:0007669"/>
    <property type="project" value="TreeGrafter"/>
</dbReference>
<evidence type="ECO:0000256" key="4">
    <source>
        <dbReference type="ARBA" id="ARBA00022801"/>
    </source>
</evidence>
<evidence type="ECO:0000259" key="10">
    <source>
        <dbReference type="PROSITE" id="PS51192"/>
    </source>
</evidence>
<dbReference type="Proteomes" id="UP000310108">
    <property type="component" value="Unassembled WGS sequence"/>
</dbReference>
<evidence type="ECO:0000256" key="7">
    <source>
        <dbReference type="PROSITE-ProRule" id="PRU00175"/>
    </source>
</evidence>
<dbReference type="Gene3D" id="3.40.50.10810">
    <property type="entry name" value="Tandem AAA-ATPase domain"/>
    <property type="match status" value="1"/>
</dbReference>
<dbReference type="InterPro" id="IPR038718">
    <property type="entry name" value="SNF2-like_sf"/>
</dbReference>
<protein>
    <submittedName>
        <fullName evidence="11">Putative matrix-associated actin-dependent regulator of chromatin subfamily</fullName>
    </submittedName>
</protein>
<evidence type="ECO:0000313" key="11">
    <source>
        <dbReference type="EMBL" id="TKW52253.1"/>
    </source>
</evidence>
<dbReference type="EMBL" id="PJEX01000250">
    <property type="protein sequence ID" value="TKW52253.1"/>
    <property type="molecule type" value="Genomic_DNA"/>
</dbReference>
<comment type="caution">
    <text evidence="11">The sequence shown here is derived from an EMBL/GenBank/DDBJ whole genome shotgun (WGS) entry which is preliminary data.</text>
</comment>
<evidence type="ECO:0000313" key="12">
    <source>
        <dbReference type="Proteomes" id="UP000310108"/>
    </source>
</evidence>
<dbReference type="Pfam" id="PF00176">
    <property type="entry name" value="SNF2-rel_dom"/>
    <property type="match status" value="1"/>
</dbReference>
<dbReference type="SUPFAM" id="SSF57850">
    <property type="entry name" value="RING/U-box"/>
    <property type="match status" value="1"/>
</dbReference>
<dbReference type="PANTHER" id="PTHR45626">
    <property type="entry name" value="TRANSCRIPTION TERMINATION FACTOR 2-RELATED"/>
    <property type="match status" value="1"/>
</dbReference>
<keyword evidence="4" id="KW-0378">Hydrolase</keyword>
<evidence type="ECO:0000256" key="3">
    <source>
        <dbReference type="ARBA" id="ARBA00022771"/>
    </source>
</evidence>
<feature type="domain" description="RING-type" evidence="9">
    <location>
        <begin position="782"/>
        <end position="829"/>
    </location>
</feature>
<keyword evidence="6" id="KW-0067">ATP-binding</keyword>
<evidence type="ECO:0000256" key="2">
    <source>
        <dbReference type="ARBA" id="ARBA00022741"/>
    </source>
</evidence>
<dbReference type="InterPro" id="IPR027417">
    <property type="entry name" value="P-loop_NTPase"/>
</dbReference>
<dbReference type="PROSITE" id="PS00518">
    <property type="entry name" value="ZF_RING_1"/>
    <property type="match status" value="1"/>
</dbReference>
<dbReference type="SMART" id="SM00487">
    <property type="entry name" value="DEXDc"/>
    <property type="match status" value="1"/>
</dbReference>
<evidence type="ECO:0000256" key="8">
    <source>
        <dbReference type="SAM" id="MobiDB-lite"/>
    </source>
</evidence>
<feature type="domain" description="Helicase ATP-binding" evidence="10">
    <location>
        <begin position="461"/>
        <end position="635"/>
    </location>
</feature>
<keyword evidence="1" id="KW-0479">Metal-binding</keyword>
<dbReference type="PROSITE" id="PS50089">
    <property type="entry name" value="ZF_RING_2"/>
    <property type="match status" value="1"/>
</dbReference>
<dbReference type="InterPro" id="IPR050628">
    <property type="entry name" value="SNF2_RAD54_helicase_TF"/>
</dbReference>
<gene>
    <name evidence="11" type="ORF">CTA1_11001</name>
</gene>
<dbReference type="InterPro" id="IPR017907">
    <property type="entry name" value="Znf_RING_CS"/>
</dbReference>
<dbReference type="PROSITE" id="PS51192">
    <property type="entry name" value="HELICASE_ATP_BIND_1"/>
    <property type="match status" value="1"/>
</dbReference>
<evidence type="ECO:0000259" key="9">
    <source>
        <dbReference type="PROSITE" id="PS50089"/>
    </source>
</evidence>
<dbReference type="InterPro" id="IPR001841">
    <property type="entry name" value="Znf_RING"/>
</dbReference>
<dbReference type="InterPro" id="IPR014001">
    <property type="entry name" value="Helicase_ATP-bd"/>
</dbReference>
<accession>A0A4U6XAJ8</accession>
<name>A0A4U6XAJ8_9PEZI</name>
<organism evidence="11 12">
    <name type="scientific">Colletotrichum tanaceti</name>
    <dbReference type="NCBI Taxonomy" id="1306861"/>
    <lineage>
        <taxon>Eukaryota</taxon>
        <taxon>Fungi</taxon>
        <taxon>Dikarya</taxon>
        <taxon>Ascomycota</taxon>
        <taxon>Pezizomycotina</taxon>
        <taxon>Sordariomycetes</taxon>
        <taxon>Hypocreomycetidae</taxon>
        <taxon>Glomerellales</taxon>
        <taxon>Glomerellaceae</taxon>
        <taxon>Colletotrichum</taxon>
        <taxon>Colletotrichum destructivum species complex</taxon>
    </lineage>
</organism>
<evidence type="ECO:0000256" key="6">
    <source>
        <dbReference type="ARBA" id="ARBA00022840"/>
    </source>
</evidence>
<dbReference type="GO" id="GO:0008270">
    <property type="term" value="F:zinc ion binding"/>
    <property type="evidence" value="ECO:0007669"/>
    <property type="project" value="UniProtKB-KW"/>
</dbReference>
<dbReference type="SUPFAM" id="SSF52540">
    <property type="entry name" value="P-loop containing nucleoside triphosphate hydrolases"/>
    <property type="match status" value="1"/>
</dbReference>
<keyword evidence="12" id="KW-1185">Reference proteome</keyword>
<keyword evidence="3 7" id="KW-0863">Zinc-finger</keyword>
<dbReference type="GO" id="GO:0005524">
    <property type="term" value="F:ATP binding"/>
    <property type="evidence" value="ECO:0007669"/>
    <property type="project" value="UniProtKB-KW"/>
</dbReference>
<evidence type="ECO:0000256" key="5">
    <source>
        <dbReference type="ARBA" id="ARBA00022833"/>
    </source>
</evidence>